<evidence type="ECO:0000259" key="2">
    <source>
        <dbReference type="SMART" id="SM00701"/>
    </source>
</evidence>
<evidence type="ECO:0000256" key="1">
    <source>
        <dbReference type="ARBA" id="ARBA00022729"/>
    </source>
</evidence>
<proteinExistence type="predicted"/>
<evidence type="ECO:0000313" key="4">
    <source>
        <dbReference type="Proteomes" id="UP001202248"/>
    </source>
</evidence>
<dbReference type="SUPFAM" id="SSF55846">
    <property type="entry name" value="N-acetylmuramoyl-L-alanine amidase-like"/>
    <property type="match status" value="1"/>
</dbReference>
<dbReference type="EMBL" id="JAKWBL010000001">
    <property type="protein sequence ID" value="MCH5598190.1"/>
    <property type="molecule type" value="Genomic_DNA"/>
</dbReference>
<dbReference type="CDD" id="cd06583">
    <property type="entry name" value="PGRP"/>
    <property type="match status" value="1"/>
</dbReference>
<dbReference type="InterPro" id="IPR036505">
    <property type="entry name" value="Amidase/PGRP_sf"/>
</dbReference>
<keyword evidence="4" id="KW-1185">Reference proteome</keyword>
<dbReference type="Gene3D" id="3.20.20.80">
    <property type="entry name" value="Glycosidases"/>
    <property type="match status" value="1"/>
</dbReference>
<protein>
    <submittedName>
        <fullName evidence="3">Family 10 glycosylhydrolase</fullName>
    </submittedName>
</protein>
<dbReference type="InterPro" id="IPR003790">
    <property type="entry name" value="GHL10"/>
</dbReference>
<dbReference type="InterPro" id="IPR052177">
    <property type="entry name" value="Divisome_Glycosyl_Hydrolase"/>
</dbReference>
<dbReference type="InterPro" id="IPR006619">
    <property type="entry name" value="PGRP_domain_met/bac"/>
</dbReference>
<dbReference type="Pfam" id="PF02638">
    <property type="entry name" value="GHL10"/>
    <property type="match status" value="1"/>
</dbReference>
<dbReference type="InterPro" id="IPR002502">
    <property type="entry name" value="Amidase_domain"/>
</dbReference>
<reference evidence="3 4" key="1">
    <citation type="submission" date="2022-02" db="EMBL/GenBank/DDBJ databases">
        <authorList>
            <person name="Min J."/>
        </authorList>
    </citation>
    <scope>NUCLEOTIDE SEQUENCE [LARGE SCALE GENOMIC DNA]</scope>
    <source>
        <strain evidence="3 4">GR10-1</strain>
    </source>
</reference>
<dbReference type="SUPFAM" id="SSF51445">
    <property type="entry name" value="(Trans)glycosidases"/>
    <property type="match status" value="1"/>
</dbReference>
<name>A0ABS9SIL8_9BACT</name>
<dbReference type="InterPro" id="IPR017853">
    <property type="entry name" value="GH"/>
</dbReference>
<keyword evidence="1" id="KW-0732">Signal</keyword>
<dbReference type="Pfam" id="PF01510">
    <property type="entry name" value="Amidase_2"/>
    <property type="match status" value="1"/>
</dbReference>
<evidence type="ECO:0000313" key="3">
    <source>
        <dbReference type="EMBL" id="MCH5598190.1"/>
    </source>
</evidence>
<dbReference type="Gene3D" id="3.40.80.10">
    <property type="entry name" value="Peptidoglycan recognition protein-like"/>
    <property type="match status" value="1"/>
</dbReference>
<dbReference type="PANTHER" id="PTHR43405:SF1">
    <property type="entry name" value="GLYCOSYL HYDROLASE DIGH"/>
    <property type="match status" value="1"/>
</dbReference>
<dbReference type="PANTHER" id="PTHR43405">
    <property type="entry name" value="GLYCOSYL HYDROLASE DIGH"/>
    <property type="match status" value="1"/>
</dbReference>
<feature type="domain" description="Peptidoglycan recognition protein family" evidence="2">
    <location>
        <begin position="498"/>
        <end position="639"/>
    </location>
</feature>
<sequence length="689" mass="79008">MSLVIVFFSCTSVKRTTSTTARATVDTLNIPDAPREFRAAWVATVDNINWPSKPGLSTKEQKEEAIKLLDFLKDHHFNAVIFQVRPQADALYKSSIEPWSYYLTGTQGKAPEPFYDPLQFWIDAAHERGLEFHAWLNPYRAHHVAGGEVTETSIVKTKPELVVKLKEGYWWFDPSMKKTQDHGVSVVMDIVKRYDVDGIHFDDYFYPYAAYNKGEDFPDSVSWNQYKNEGGKLSRGDWRRESVNTFIHRLYDEIKQEKKQVKFGLSPFGIWRPGHPRAIEGFDQYEGLYADAKLWLNNGWIDYFSPQLYWPTSRLAQSYPVLLGWWSAQNKMGRHLWPGISVGRDTSLRNTTEVINQIMISRGMMPQSSGVVHWSISSVTKNPNLSKALIEGPYKNEALVPASPWLDNNKPEAPAVNISQQTQSVIVRWTHSMDTKVFKWVVYYKYGNNWSQKILNQKEHSFELKLSEGKYKLNGIAVSAVNRLGNESAKAEASLSSVIIQPRSSWNASNARPYKQQVPVRITVHHEGGRVLADTANAATRLKNIQTWCMGSDRNWADVPYHYLIGPDGTVFEGRDPLTVGETNTEYDPSGHLLICFLGNYSQQEMNPYLLDVLTRLIAHFCLEYNISPDTISTHRDHSKMTTCPGENIYTYFQNDYVKRRVKELLKEKNKHIRLLDNLNPAFALQFLS</sequence>
<gene>
    <name evidence="3" type="ORF">MKP09_09860</name>
</gene>
<accession>A0ABS9SIL8</accession>
<organism evidence="3 4">
    <name type="scientific">Niabella ginsengisoli</name>
    <dbReference type="NCBI Taxonomy" id="522298"/>
    <lineage>
        <taxon>Bacteria</taxon>
        <taxon>Pseudomonadati</taxon>
        <taxon>Bacteroidota</taxon>
        <taxon>Chitinophagia</taxon>
        <taxon>Chitinophagales</taxon>
        <taxon>Chitinophagaceae</taxon>
        <taxon>Niabella</taxon>
    </lineage>
</organism>
<dbReference type="Proteomes" id="UP001202248">
    <property type="component" value="Unassembled WGS sequence"/>
</dbReference>
<comment type="caution">
    <text evidence="3">The sequence shown here is derived from an EMBL/GenBank/DDBJ whole genome shotgun (WGS) entry which is preliminary data.</text>
</comment>
<dbReference type="RefSeq" id="WP_240827540.1">
    <property type="nucleotide sequence ID" value="NZ_JAKWBL010000001.1"/>
</dbReference>
<dbReference type="SMART" id="SM00701">
    <property type="entry name" value="PGRP"/>
    <property type="match status" value="1"/>
</dbReference>